<accession>A0ABZ1J9T5</accession>
<keyword evidence="3" id="KW-1185">Reference proteome</keyword>
<sequence>MAVQAVPVAPSGTARSAAGVRHAAVNSGWWSTALPVALSAAAEAVTRARTTGIASVGVRGTVHTGYHVSKIAEQGMAGPGFAAAVDATLGTLKGLPVVDDAEGVSPRRRPLPRPEWTPGCRTAVPAPFRTERPHARGPA</sequence>
<organism evidence="2 3">
    <name type="scientific">Streptomyces tauricus</name>
    <dbReference type="NCBI Taxonomy" id="68274"/>
    <lineage>
        <taxon>Bacteria</taxon>
        <taxon>Bacillati</taxon>
        <taxon>Actinomycetota</taxon>
        <taxon>Actinomycetes</taxon>
        <taxon>Kitasatosporales</taxon>
        <taxon>Streptomycetaceae</taxon>
        <taxon>Streptomyces</taxon>
        <taxon>Streptomyces aurantiacus group</taxon>
    </lineage>
</organism>
<evidence type="ECO:0000313" key="2">
    <source>
        <dbReference type="EMBL" id="WTP48243.1"/>
    </source>
</evidence>
<dbReference type="EMBL" id="CP108133">
    <property type="protein sequence ID" value="WTP48243.1"/>
    <property type="molecule type" value="Genomic_DNA"/>
</dbReference>
<proteinExistence type="predicted"/>
<feature type="region of interest" description="Disordered" evidence="1">
    <location>
        <begin position="101"/>
        <end position="139"/>
    </location>
</feature>
<dbReference type="Gene3D" id="3.30.1370.60">
    <property type="entry name" value="Hypothetical oxidoreductase yiak, domain 2"/>
    <property type="match status" value="1"/>
</dbReference>
<gene>
    <name evidence="2" type="ORF">OG288_08015</name>
</gene>
<dbReference type="InterPro" id="IPR036111">
    <property type="entry name" value="Mal/L-sulfo/L-lacto_DH-like_sf"/>
</dbReference>
<dbReference type="InterPro" id="IPR043143">
    <property type="entry name" value="Mal/L-sulf/L-lact_DH-like_NADP"/>
</dbReference>
<evidence type="ECO:0000256" key="1">
    <source>
        <dbReference type="SAM" id="MobiDB-lite"/>
    </source>
</evidence>
<name>A0ABZ1J9T5_9ACTN</name>
<dbReference type="RefSeq" id="WP_328937047.1">
    <property type="nucleotide sequence ID" value="NZ_CP108133.1"/>
</dbReference>
<reference evidence="2" key="1">
    <citation type="submission" date="2022-10" db="EMBL/GenBank/DDBJ databases">
        <title>The complete genomes of actinobacterial strains from the NBC collection.</title>
        <authorList>
            <person name="Joergensen T.S."/>
            <person name="Alvarez Arevalo M."/>
            <person name="Sterndorff E.B."/>
            <person name="Faurdal D."/>
            <person name="Vuksanovic O."/>
            <person name="Mourched A.-S."/>
            <person name="Charusanti P."/>
            <person name="Shaw S."/>
            <person name="Blin K."/>
            <person name="Weber T."/>
        </authorList>
    </citation>
    <scope>NUCLEOTIDE SEQUENCE</scope>
    <source>
        <strain evidence="2">NBC_00189</strain>
    </source>
</reference>
<protein>
    <submittedName>
        <fullName evidence="2">Uncharacterized protein</fullName>
    </submittedName>
</protein>
<dbReference type="SUPFAM" id="SSF89733">
    <property type="entry name" value="L-sulfolactate dehydrogenase-like"/>
    <property type="match status" value="1"/>
</dbReference>
<evidence type="ECO:0000313" key="3">
    <source>
        <dbReference type="Proteomes" id="UP001432166"/>
    </source>
</evidence>
<feature type="compositionally biased region" description="Basic and acidic residues" evidence="1">
    <location>
        <begin position="129"/>
        <end position="139"/>
    </location>
</feature>
<dbReference type="Proteomes" id="UP001432166">
    <property type="component" value="Chromosome"/>
</dbReference>